<evidence type="ECO:0000313" key="1">
    <source>
        <dbReference type="EMBL" id="GHA62704.1"/>
    </source>
</evidence>
<accession>A0ABQ3D898</accession>
<evidence type="ECO:0000313" key="2">
    <source>
        <dbReference type="Proteomes" id="UP000653644"/>
    </source>
</evidence>
<name>A0ABQ3D898_9ACTN</name>
<dbReference type="Proteomes" id="UP000653644">
    <property type="component" value="Unassembled WGS sequence"/>
</dbReference>
<organism evidence="1 2">
    <name type="scientific">Streptomyces canarius</name>
    <dbReference type="NCBI Taxonomy" id="285453"/>
    <lineage>
        <taxon>Bacteria</taxon>
        <taxon>Bacillati</taxon>
        <taxon>Actinomycetota</taxon>
        <taxon>Actinomycetes</taxon>
        <taxon>Kitasatosporales</taxon>
        <taxon>Streptomycetaceae</taxon>
        <taxon>Streptomyces</taxon>
    </lineage>
</organism>
<dbReference type="EMBL" id="BMVN01000047">
    <property type="protein sequence ID" value="GHA62704.1"/>
    <property type="molecule type" value="Genomic_DNA"/>
</dbReference>
<gene>
    <name evidence="1" type="ORF">GCM10010345_78600</name>
</gene>
<keyword evidence="2" id="KW-1185">Reference proteome</keyword>
<reference evidence="2" key="1">
    <citation type="journal article" date="2019" name="Int. J. Syst. Evol. Microbiol.">
        <title>The Global Catalogue of Microorganisms (GCM) 10K type strain sequencing project: providing services to taxonomists for standard genome sequencing and annotation.</title>
        <authorList>
            <consortium name="The Broad Institute Genomics Platform"/>
            <consortium name="The Broad Institute Genome Sequencing Center for Infectious Disease"/>
            <person name="Wu L."/>
            <person name="Ma J."/>
        </authorList>
    </citation>
    <scope>NUCLEOTIDE SEQUENCE [LARGE SCALE GENOMIC DNA]</scope>
    <source>
        <strain evidence="2">JCM 4733</strain>
    </source>
</reference>
<sequence>MPTCAQGAGDAAYDPYLRGSGLTAALAGPSRYRRYLALAVADETHTPGCLVTAALDVMESSGSAPSRTP</sequence>
<proteinExistence type="predicted"/>
<comment type="caution">
    <text evidence="1">The sequence shown here is derived from an EMBL/GenBank/DDBJ whole genome shotgun (WGS) entry which is preliminary data.</text>
</comment>
<protein>
    <submittedName>
        <fullName evidence="1">Uncharacterized protein</fullName>
    </submittedName>
</protein>